<gene>
    <name evidence="8" type="primary">pth</name>
    <name evidence="11" type="ORF">BFG57_01840</name>
</gene>
<keyword evidence="2 8" id="KW-0820">tRNA-binding</keyword>
<dbReference type="Pfam" id="PF01195">
    <property type="entry name" value="Pept_tRNA_hydro"/>
    <property type="match status" value="1"/>
</dbReference>
<dbReference type="PROSITE" id="PS01196">
    <property type="entry name" value="PEPT_TRNA_HYDROL_2"/>
    <property type="match status" value="1"/>
</dbReference>
<dbReference type="HAMAP" id="MF_00083">
    <property type="entry name" value="Pept_tRNA_hydro_bact"/>
    <property type="match status" value="1"/>
</dbReference>
<protein>
    <recommendedName>
        <fullName evidence="7 8">Peptidyl-tRNA hydrolase</fullName>
        <shortName evidence="8">Pth</shortName>
        <ecNumber evidence="1 8">3.1.1.29</ecNumber>
    </recommendedName>
</protein>
<dbReference type="PANTHER" id="PTHR17224:SF1">
    <property type="entry name" value="PEPTIDYL-TRNA HYDROLASE"/>
    <property type="match status" value="1"/>
</dbReference>
<keyword evidence="12" id="KW-1185">Reference proteome</keyword>
<evidence type="ECO:0000256" key="8">
    <source>
        <dbReference type="HAMAP-Rule" id="MF_00083"/>
    </source>
</evidence>
<comment type="function">
    <text evidence="8">Hydrolyzes ribosome-free peptidyl-tRNAs (with 1 or more amino acids incorporated), which drop off the ribosome during protein synthesis, or as a result of ribosome stalling.</text>
</comment>
<dbReference type="Gene3D" id="3.40.50.1470">
    <property type="entry name" value="Peptidyl-tRNA hydrolase"/>
    <property type="match status" value="1"/>
</dbReference>
<dbReference type="OrthoDB" id="9800507at2"/>
<dbReference type="GO" id="GO:0004045">
    <property type="term" value="F:peptidyl-tRNA hydrolase activity"/>
    <property type="evidence" value="ECO:0007669"/>
    <property type="project" value="UniProtKB-UniRule"/>
</dbReference>
<reference evidence="11 12" key="1">
    <citation type="submission" date="2016-08" db="EMBL/GenBank/DDBJ databases">
        <title>Genome of Bacillus solimangrovi GH2-4.</title>
        <authorList>
            <person name="Lim S."/>
            <person name="Kim B.-C."/>
        </authorList>
    </citation>
    <scope>NUCLEOTIDE SEQUENCE [LARGE SCALE GENOMIC DNA]</scope>
    <source>
        <strain evidence="11 12">GH2-4</strain>
    </source>
</reference>
<dbReference type="PROSITE" id="PS01195">
    <property type="entry name" value="PEPT_TRNA_HYDROL_1"/>
    <property type="match status" value="1"/>
</dbReference>
<evidence type="ECO:0000313" key="12">
    <source>
        <dbReference type="Proteomes" id="UP000095209"/>
    </source>
</evidence>
<evidence type="ECO:0000256" key="2">
    <source>
        <dbReference type="ARBA" id="ARBA00022555"/>
    </source>
</evidence>
<dbReference type="InterPro" id="IPR018171">
    <property type="entry name" value="Pept_tRNA_hydro_CS"/>
</dbReference>
<dbReference type="Proteomes" id="UP000095209">
    <property type="component" value="Unassembled WGS sequence"/>
</dbReference>
<sequence>MKLIVGLGNPGPKFKGTRHNTGFEVIDEIAQRHNAKLDQFKYNSQYSVIHVNEQKIMLLKPLTYMNLSGESIKPMMDYFHVNKENLIVIHNDLDLPLGKIRLRQKGSAGGHNGMKSTIAQLGTQQFNRIRVGIDRPPFGMSVSDYVLGEFSKEERMELSDVIDTCANACEDWFSKSFIEVMNLYN</sequence>
<accession>A0A1E5LFD3</accession>
<keyword evidence="4 8" id="KW-0694">RNA-binding</keyword>
<evidence type="ECO:0000256" key="5">
    <source>
        <dbReference type="ARBA" id="ARBA00038063"/>
    </source>
</evidence>
<evidence type="ECO:0000256" key="6">
    <source>
        <dbReference type="ARBA" id="ARBA00048707"/>
    </source>
</evidence>
<comment type="function">
    <text evidence="8">Catalyzes the release of premature peptidyl moieties from peptidyl-tRNA molecules trapped in stalled 50S ribosomal subunits, and thus maintains levels of free tRNAs and 50S ribosomes.</text>
</comment>
<evidence type="ECO:0000256" key="1">
    <source>
        <dbReference type="ARBA" id="ARBA00013260"/>
    </source>
</evidence>
<feature type="active site" description="Proton acceptor" evidence="8">
    <location>
        <position position="19"/>
    </location>
</feature>
<dbReference type="EC" id="3.1.1.29" evidence="1 8"/>
<keyword evidence="8" id="KW-0963">Cytoplasm</keyword>
<evidence type="ECO:0000256" key="4">
    <source>
        <dbReference type="ARBA" id="ARBA00022884"/>
    </source>
</evidence>
<evidence type="ECO:0000256" key="9">
    <source>
        <dbReference type="RuleBase" id="RU000673"/>
    </source>
</evidence>
<dbReference type="GO" id="GO:0005737">
    <property type="term" value="C:cytoplasm"/>
    <property type="evidence" value="ECO:0007669"/>
    <property type="project" value="UniProtKB-SubCell"/>
</dbReference>
<evidence type="ECO:0000256" key="3">
    <source>
        <dbReference type="ARBA" id="ARBA00022801"/>
    </source>
</evidence>
<dbReference type="RefSeq" id="WP_069717208.1">
    <property type="nucleotide sequence ID" value="NZ_MJEH01000022.1"/>
</dbReference>
<feature type="binding site" evidence="8">
    <location>
        <position position="66"/>
    </location>
    <ligand>
        <name>tRNA</name>
        <dbReference type="ChEBI" id="CHEBI:17843"/>
    </ligand>
</feature>
<dbReference type="GO" id="GO:0000049">
    <property type="term" value="F:tRNA binding"/>
    <property type="evidence" value="ECO:0007669"/>
    <property type="project" value="UniProtKB-UniRule"/>
</dbReference>
<evidence type="ECO:0000256" key="7">
    <source>
        <dbReference type="ARBA" id="ARBA00050038"/>
    </source>
</evidence>
<feature type="binding site" evidence="8">
    <location>
        <position position="64"/>
    </location>
    <ligand>
        <name>tRNA</name>
        <dbReference type="ChEBI" id="CHEBI:17843"/>
    </ligand>
</feature>
<name>A0A1E5LFD3_9BACI</name>
<dbReference type="FunFam" id="3.40.50.1470:FF:000001">
    <property type="entry name" value="Peptidyl-tRNA hydrolase"/>
    <property type="match status" value="1"/>
</dbReference>
<proteinExistence type="inferred from homology"/>
<dbReference type="AlphaFoldDB" id="A0A1E5LFD3"/>
<feature type="binding site" evidence="8">
    <location>
        <position position="14"/>
    </location>
    <ligand>
        <name>tRNA</name>
        <dbReference type="ChEBI" id="CHEBI:17843"/>
    </ligand>
</feature>
<comment type="caution">
    <text evidence="11">The sequence shown here is derived from an EMBL/GenBank/DDBJ whole genome shotgun (WGS) entry which is preliminary data.</text>
</comment>
<evidence type="ECO:0000313" key="11">
    <source>
        <dbReference type="EMBL" id="OEH92766.1"/>
    </source>
</evidence>
<feature type="site" description="Discriminates between blocked and unblocked aminoacyl-tRNA" evidence="8">
    <location>
        <position position="9"/>
    </location>
</feature>
<dbReference type="InterPro" id="IPR001328">
    <property type="entry name" value="Pept_tRNA_hydro"/>
</dbReference>
<dbReference type="SUPFAM" id="SSF53178">
    <property type="entry name" value="Peptidyl-tRNA hydrolase-like"/>
    <property type="match status" value="1"/>
</dbReference>
<comment type="subcellular location">
    <subcellularLocation>
        <location evidence="8">Cytoplasm</location>
    </subcellularLocation>
</comment>
<comment type="caution">
    <text evidence="8">Lacks conserved residue(s) required for the propagation of feature annotation.</text>
</comment>
<dbReference type="NCBIfam" id="TIGR00447">
    <property type="entry name" value="pth"/>
    <property type="match status" value="1"/>
</dbReference>
<organism evidence="11 12">
    <name type="scientific">Bacillus solimangrovi</name>
    <dbReference type="NCBI Taxonomy" id="1305675"/>
    <lineage>
        <taxon>Bacteria</taxon>
        <taxon>Bacillati</taxon>
        <taxon>Bacillota</taxon>
        <taxon>Bacilli</taxon>
        <taxon>Bacillales</taxon>
        <taxon>Bacillaceae</taxon>
        <taxon>Bacillus</taxon>
    </lineage>
</organism>
<comment type="catalytic activity">
    <reaction evidence="6 8 9">
        <text>an N-acyl-L-alpha-aminoacyl-tRNA + H2O = an N-acyl-L-amino acid + a tRNA + H(+)</text>
        <dbReference type="Rhea" id="RHEA:54448"/>
        <dbReference type="Rhea" id="RHEA-COMP:10123"/>
        <dbReference type="Rhea" id="RHEA-COMP:13883"/>
        <dbReference type="ChEBI" id="CHEBI:15377"/>
        <dbReference type="ChEBI" id="CHEBI:15378"/>
        <dbReference type="ChEBI" id="CHEBI:59874"/>
        <dbReference type="ChEBI" id="CHEBI:78442"/>
        <dbReference type="ChEBI" id="CHEBI:138191"/>
        <dbReference type="EC" id="3.1.1.29"/>
    </reaction>
</comment>
<feature type="binding site" evidence="8">
    <location>
        <position position="112"/>
    </location>
    <ligand>
        <name>tRNA</name>
        <dbReference type="ChEBI" id="CHEBI:17843"/>
    </ligand>
</feature>
<evidence type="ECO:0000256" key="10">
    <source>
        <dbReference type="RuleBase" id="RU004320"/>
    </source>
</evidence>
<dbReference type="PANTHER" id="PTHR17224">
    <property type="entry name" value="PEPTIDYL-TRNA HYDROLASE"/>
    <property type="match status" value="1"/>
</dbReference>
<comment type="subunit">
    <text evidence="8">Monomer.</text>
</comment>
<dbReference type="GO" id="GO:0072344">
    <property type="term" value="P:rescue of stalled ribosome"/>
    <property type="evidence" value="ECO:0007669"/>
    <property type="project" value="UniProtKB-UniRule"/>
</dbReference>
<dbReference type="GO" id="GO:0006515">
    <property type="term" value="P:protein quality control for misfolded or incompletely synthesized proteins"/>
    <property type="evidence" value="ECO:0007669"/>
    <property type="project" value="UniProtKB-UniRule"/>
</dbReference>
<keyword evidence="3 8" id="KW-0378">Hydrolase</keyword>
<dbReference type="CDD" id="cd00462">
    <property type="entry name" value="PTH"/>
    <property type="match status" value="1"/>
</dbReference>
<comment type="similarity">
    <text evidence="5 8 10">Belongs to the PTH family.</text>
</comment>
<dbReference type="STRING" id="1305675.BFG57_01840"/>
<dbReference type="EMBL" id="MJEH01000022">
    <property type="protein sequence ID" value="OEH92766.1"/>
    <property type="molecule type" value="Genomic_DNA"/>
</dbReference>
<dbReference type="InterPro" id="IPR036416">
    <property type="entry name" value="Pept_tRNA_hydro_sf"/>
</dbReference>